<name>A0ABD3K6Y0_EUCGL</name>
<dbReference type="EMBL" id="JBJKBG010000007">
    <property type="protein sequence ID" value="KAL3731385.1"/>
    <property type="molecule type" value="Genomic_DNA"/>
</dbReference>
<dbReference type="InterPro" id="IPR052806">
    <property type="entry name" value="Fasciclin-like_AGP"/>
</dbReference>
<evidence type="ECO:0000313" key="1">
    <source>
        <dbReference type="EMBL" id="KAL3731385.1"/>
    </source>
</evidence>
<accession>A0ABD3K6Y0</accession>
<sequence>MHVCSLEMSTKRTTLNSTQVLQYANLYLRWTRPNAHKSQNHPEEKLSNPHYFHTKANMTTYSLIVTSSPSVYQVEINGIKIIGSPVFNDGNLVVFGIEEFFNPEFRTLALESKALVGAMRSKGNSVMASWYATMKLKGDNQMLTVVAPLDEAMVNHTGSFSEYPWIFQRHVFNSGTSVHTHLEGFDIEVTRIGDALMLNGLSNTSSDVLTSEWLSVHGVLDVIAREG</sequence>
<evidence type="ECO:0000313" key="2">
    <source>
        <dbReference type="Proteomes" id="UP001634007"/>
    </source>
</evidence>
<organism evidence="1 2">
    <name type="scientific">Eucalyptus globulus</name>
    <name type="common">Tasmanian blue gum</name>
    <dbReference type="NCBI Taxonomy" id="34317"/>
    <lineage>
        <taxon>Eukaryota</taxon>
        <taxon>Viridiplantae</taxon>
        <taxon>Streptophyta</taxon>
        <taxon>Embryophyta</taxon>
        <taxon>Tracheophyta</taxon>
        <taxon>Spermatophyta</taxon>
        <taxon>Magnoliopsida</taxon>
        <taxon>eudicotyledons</taxon>
        <taxon>Gunneridae</taxon>
        <taxon>Pentapetalae</taxon>
        <taxon>rosids</taxon>
        <taxon>malvids</taxon>
        <taxon>Myrtales</taxon>
        <taxon>Myrtaceae</taxon>
        <taxon>Myrtoideae</taxon>
        <taxon>Eucalypteae</taxon>
        <taxon>Eucalyptus</taxon>
    </lineage>
</organism>
<reference evidence="1 2" key="1">
    <citation type="submission" date="2024-11" db="EMBL/GenBank/DDBJ databases">
        <title>Chromosome-level genome assembly of Eucalyptus globulus Labill. provides insights into its genome evolution.</title>
        <authorList>
            <person name="Li X."/>
        </authorList>
    </citation>
    <scope>NUCLEOTIDE SEQUENCE [LARGE SCALE GENOMIC DNA]</scope>
    <source>
        <strain evidence="1">CL2024</strain>
        <tissue evidence="1">Fresh tender leaves</tissue>
    </source>
</reference>
<comment type="caution">
    <text evidence="1">The sequence shown here is derived from an EMBL/GenBank/DDBJ whole genome shotgun (WGS) entry which is preliminary data.</text>
</comment>
<protein>
    <submittedName>
        <fullName evidence="1">Uncharacterized protein</fullName>
    </submittedName>
</protein>
<proteinExistence type="predicted"/>
<gene>
    <name evidence="1" type="ORF">ACJRO7_028287</name>
</gene>
<dbReference type="PANTHER" id="PTHR33985">
    <property type="entry name" value="OS02G0491300 PROTEIN-RELATED"/>
    <property type="match status" value="1"/>
</dbReference>
<keyword evidence="2" id="KW-1185">Reference proteome</keyword>
<dbReference type="PANTHER" id="PTHR33985:SF17">
    <property type="entry name" value="FASCICLIN-LIKE ARABINOGALACTAN PROTEIN 20"/>
    <property type="match status" value="1"/>
</dbReference>
<dbReference type="Proteomes" id="UP001634007">
    <property type="component" value="Unassembled WGS sequence"/>
</dbReference>
<dbReference type="AlphaFoldDB" id="A0ABD3K6Y0"/>